<organism evidence="1 2">
    <name type="scientific">Leptospira fainei serovar Hurstbridge str. BUT 6</name>
    <dbReference type="NCBI Taxonomy" id="1193011"/>
    <lineage>
        <taxon>Bacteria</taxon>
        <taxon>Pseudomonadati</taxon>
        <taxon>Spirochaetota</taxon>
        <taxon>Spirochaetia</taxon>
        <taxon>Leptospirales</taxon>
        <taxon>Leptospiraceae</taxon>
        <taxon>Leptospira</taxon>
    </lineage>
</organism>
<evidence type="ECO:0000313" key="2">
    <source>
        <dbReference type="Proteomes" id="UP000014540"/>
    </source>
</evidence>
<proteinExistence type="predicted"/>
<dbReference type="Proteomes" id="UP000014540">
    <property type="component" value="Unassembled WGS sequence"/>
</dbReference>
<sequence length="55" mass="6301">MISYKSRLSEKNPPTKIHLSRLSKYEFLNFRKRKNAAKNITNSALTSSKSALIFA</sequence>
<dbReference type="EMBL" id="AKWZ02000010">
    <property type="protein sequence ID" value="EPG74247.1"/>
    <property type="molecule type" value="Genomic_DNA"/>
</dbReference>
<protein>
    <submittedName>
        <fullName evidence="1">Uncharacterized protein</fullName>
    </submittedName>
</protein>
<reference evidence="1" key="1">
    <citation type="submission" date="2013-04" db="EMBL/GenBank/DDBJ databases">
        <authorList>
            <person name="Harkins D.M."/>
            <person name="Durkin A.S."/>
            <person name="Selengut J.D."/>
            <person name="Sanka R."/>
            <person name="DePew J."/>
            <person name="Purushe J."/>
            <person name="Ahmed A."/>
            <person name="van der Linden H."/>
            <person name="Goris M.G.A."/>
            <person name="Hartskeerl R.A."/>
            <person name="Vinetz J.M."/>
            <person name="Sutton G.G."/>
            <person name="Nelson W.C."/>
            <person name="Fouts D.E."/>
        </authorList>
    </citation>
    <scope>NUCLEOTIDE SEQUENCE [LARGE SCALE GENOMIC DNA]</scope>
    <source>
        <strain evidence="1">BUT 6</strain>
    </source>
</reference>
<keyword evidence="2" id="KW-1185">Reference proteome</keyword>
<comment type="caution">
    <text evidence="1">The sequence shown here is derived from an EMBL/GenBank/DDBJ whole genome shotgun (WGS) entry which is preliminary data.</text>
</comment>
<evidence type="ECO:0000313" key="1">
    <source>
        <dbReference type="EMBL" id="EPG74247.1"/>
    </source>
</evidence>
<dbReference type="AlphaFoldDB" id="S3W1R4"/>
<dbReference type="STRING" id="1193011.LEP1GSC058_3788"/>
<gene>
    <name evidence="1" type="ORF">LEP1GSC058_3788</name>
</gene>
<accession>S3W1R4</accession>
<name>S3W1R4_9LEPT</name>